<sequence>MAHIRWTQNVSKVSALPVCRTAGPFLQFSSAFSFDEGSVCASASSTKSGDLQKATAPSPADEENQEGGIKERPGWRLGDGPSRSFSAPFVENRLSGEIPQISPQSTAIRKFERLTSTT</sequence>
<feature type="region of interest" description="Disordered" evidence="1">
    <location>
        <begin position="41"/>
        <end position="82"/>
    </location>
</feature>
<keyword evidence="3" id="KW-1185">Reference proteome</keyword>
<protein>
    <submittedName>
        <fullName evidence="2">Uncharacterized protein</fullName>
    </submittedName>
</protein>
<dbReference type="AlphaFoldDB" id="A0AAV2ENE5"/>
<name>A0AAV2ENE5_9ROSI</name>
<accession>A0AAV2ENE5</accession>
<dbReference type="Proteomes" id="UP001497516">
    <property type="component" value="Chromosome 5"/>
</dbReference>
<dbReference type="EMBL" id="OZ034818">
    <property type="protein sequence ID" value="CAL1387252.1"/>
    <property type="molecule type" value="Genomic_DNA"/>
</dbReference>
<evidence type="ECO:0000313" key="3">
    <source>
        <dbReference type="Proteomes" id="UP001497516"/>
    </source>
</evidence>
<proteinExistence type="predicted"/>
<gene>
    <name evidence="2" type="ORF">LTRI10_LOCUS28250</name>
</gene>
<evidence type="ECO:0000256" key="1">
    <source>
        <dbReference type="SAM" id="MobiDB-lite"/>
    </source>
</evidence>
<reference evidence="2 3" key="1">
    <citation type="submission" date="2024-04" db="EMBL/GenBank/DDBJ databases">
        <authorList>
            <person name="Fracassetti M."/>
        </authorList>
    </citation>
    <scope>NUCLEOTIDE SEQUENCE [LARGE SCALE GENOMIC DNA]</scope>
</reference>
<organism evidence="2 3">
    <name type="scientific">Linum trigynum</name>
    <dbReference type="NCBI Taxonomy" id="586398"/>
    <lineage>
        <taxon>Eukaryota</taxon>
        <taxon>Viridiplantae</taxon>
        <taxon>Streptophyta</taxon>
        <taxon>Embryophyta</taxon>
        <taxon>Tracheophyta</taxon>
        <taxon>Spermatophyta</taxon>
        <taxon>Magnoliopsida</taxon>
        <taxon>eudicotyledons</taxon>
        <taxon>Gunneridae</taxon>
        <taxon>Pentapetalae</taxon>
        <taxon>rosids</taxon>
        <taxon>fabids</taxon>
        <taxon>Malpighiales</taxon>
        <taxon>Linaceae</taxon>
        <taxon>Linum</taxon>
    </lineage>
</organism>
<evidence type="ECO:0000313" key="2">
    <source>
        <dbReference type="EMBL" id="CAL1387252.1"/>
    </source>
</evidence>